<keyword evidence="2" id="KW-1185">Reference proteome</keyword>
<dbReference type="EMBL" id="CCKQ01016723">
    <property type="protein sequence ID" value="CDW88584.1"/>
    <property type="molecule type" value="Genomic_DNA"/>
</dbReference>
<gene>
    <name evidence="1" type="primary">Contig16084.g17147</name>
    <name evidence="1" type="ORF">STYLEM_17706</name>
</gene>
<organism evidence="1 2">
    <name type="scientific">Stylonychia lemnae</name>
    <name type="common">Ciliate</name>
    <dbReference type="NCBI Taxonomy" id="5949"/>
    <lineage>
        <taxon>Eukaryota</taxon>
        <taxon>Sar</taxon>
        <taxon>Alveolata</taxon>
        <taxon>Ciliophora</taxon>
        <taxon>Intramacronucleata</taxon>
        <taxon>Spirotrichea</taxon>
        <taxon>Stichotrichia</taxon>
        <taxon>Sporadotrichida</taxon>
        <taxon>Oxytrichidae</taxon>
        <taxon>Stylonychinae</taxon>
        <taxon>Stylonychia</taxon>
    </lineage>
</organism>
<reference evidence="1 2" key="1">
    <citation type="submission" date="2014-06" db="EMBL/GenBank/DDBJ databases">
        <authorList>
            <person name="Swart Estienne"/>
        </authorList>
    </citation>
    <scope>NUCLEOTIDE SEQUENCE [LARGE SCALE GENOMIC DNA]</scope>
    <source>
        <strain evidence="1 2">130c</strain>
    </source>
</reference>
<evidence type="ECO:0000313" key="2">
    <source>
        <dbReference type="Proteomes" id="UP000039865"/>
    </source>
</evidence>
<proteinExistence type="predicted"/>
<evidence type="ECO:0000313" key="1">
    <source>
        <dbReference type="EMBL" id="CDW88584.1"/>
    </source>
</evidence>
<protein>
    <submittedName>
        <fullName evidence="1">Uncharacterized protein</fullName>
    </submittedName>
</protein>
<dbReference type="InterPro" id="IPR036322">
    <property type="entry name" value="WD40_repeat_dom_sf"/>
</dbReference>
<dbReference type="InParanoid" id="A0A078B272"/>
<name>A0A078B272_STYLE</name>
<dbReference type="SUPFAM" id="SSF50978">
    <property type="entry name" value="WD40 repeat-like"/>
    <property type="match status" value="1"/>
</dbReference>
<dbReference type="AlphaFoldDB" id="A0A078B272"/>
<sequence>MAQINKLFYLPEPPHPTHNQYMPFSFTPKLPSKYITQNILSYAYLKESSYRILSSLNFDSYAFMRIQKPQFHQIGNGLGDLEFDEIENNLGRDYNENHKASVNDLIDFDVNQFISLSADCMLKVWTKPKENKEEFRYQKDMAYLMSQKIECVYSYIEKYPFLKGVRGSDDVLIILKYVNTIEVMKVHKDQNTGYINKLEPMRNYYSPYQTKIQNMISFKIDSQIQFITLYENGVLPIYKIDQNDLTQPIEQFFKIEFQSCTTDVQLLRITGKYSVQLVVSLIENEYLTSMNVLNYNWENRVSKYYQIIIDIPLNSSPFPVDRIKILNDHQFLAISRRDIDFIEFNYGRDSEIDYKSYEVHTSQIGGGYYEQVLSSVLVSLPQYYYNSKKRPQLFEISSDQLDKQDKPQVAKRPFEDIMNEYVDNYLHPYTLLNVGFDRRLTLVKINDKSRLKSCKIKVFKQTSHYYQVNSVLQLTENLFICASQDGRLTLHELKQQ</sequence>
<accession>A0A078B272</accession>
<dbReference type="Proteomes" id="UP000039865">
    <property type="component" value="Unassembled WGS sequence"/>
</dbReference>